<reference evidence="4" key="1">
    <citation type="submission" date="2022-07" db="EMBL/GenBank/DDBJ databases">
        <title>Phylogenomic reconstructions and comparative analyses of Kickxellomycotina fungi.</title>
        <authorList>
            <person name="Reynolds N.K."/>
            <person name="Stajich J.E."/>
            <person name="Barry K."/>
            <person name="Grigoriev I.V."/>
            <person name="Crous P."/>
            <person name="Smith M.E."/>
        </authorList>
    </citation>
    <scope>NUCLEOTIDE SEQUENCE</scope>
    <source>
        <strain evidence="4">RSA 1196</strain>
    </source>
</reference>
<evidence type="ECO:0000313" key="4">
    <source>
        <dbReference type="EMBL" id="KAJ1963143.1"/>
    </source>
</evidence>
<evidence type="ECO:0000256" key="1">
    <source>
        <dbReference type="SAM" id="MobiDB-lite"/>
    </source>
</evidence>
<dbReference type="InterPro" id="IPR037291">
    <property type="entry name" value="DUF4139"/>
</dbReference>
<dbReference type="EMBL" id="JANBPY010000864">
    <property type="protein sequence ID" value="KAJ1963143.1"/>
    <property type="molecule type" value="Genomic_DNA"/>
</dbReference>
<organism evidence="4 5">
    <name type="scientific">Dispira parvispora</name>
    <dbReference type="NCBI Taxonomy" id="1520584"/>
    <lineage>
        <taxon>Eukaryota</taxon>
        <taxon>Fungi</taxon>
        <taxon>Fungi incertae sedis</taxon>
        <taxon>Zoopagomycota</taxon>
        <taxon>Kickxellomycotina</taxon>
        <taxon>Dimargaritomycetes</taxon>
        <taxon>Dimargaritales</taxon>
        <taxon>Dimargaritaceae</taxon>
        <taxon>Dispira</taxon>
    </lineage>
</organism>
<dbReference type="PANTHER" id="PTHR31005:SF8">
    <property type="entry name" value="DUF4139 DOMAIN-CONTAINING PROTEIN"/>
    <property type="match status" value="1"/>
</dbReference>
<keyword evidence="5" id="KW-1185">Reference proteome</keyword>
<feature type="domain" description="DUF4140" evidence="3">
    <location>
        <begin position="19"/>
        <end position="120"/>
    </location>
</feature>
<evidence type="ECO:0000313" key="5">
    <source>
        <dbReference type="Proteomes" id="UP001150925"/>
    </source>
</evidence>
<name>A0A9W8ANQ1_9FUNG</name>
<dbReference type="InterPro" id="IPR011935">
    <property type="entry name" value="CHP02231"/>
</dbReference>
<dbReference type="OrthoDB" id="10068793at2759"/>
<feature type="compositionally biased region" description="Low complexity" evidence="1">
    <location>
        <begin position="549"/>
        <end position="558"/>
    </location>
</feature>
<dbReference type="AlphaFoldDB" id="A0A9W8ANQ1"/>
<evidence type="ECO:0008006" key="6">
    <source>
        <dbReference type="Google" id="ProtNLM"/>
    </source>
</evidence>
<dbReference type="Pfam" id="PF13600">
    <property type="entry name" value="DUF4140"/>
    <property type="match status" value="1"/>
</dbReference>
<dbReference type="InterPro" id="IPR025554">
    <property type="entry name" value="DUF4140"/>
</dbReference>
<accession>A0A9W8ANQ1</accession>
<dbReference type="Pfam" id="PF13598">
    <property type="entry name" value="DUF4139"/>
    <property type="match status" value="1"/>
</dbReference>
<evidence type="ECO:0000259" key="2">
    <source>
        <dbReference type="Pfam" id="PF13598"/>
    </source>
</evidence>
<dbReference type="Proteomes" id="UP001150925">
    <property type="component" value="Unassembled WGS sequence"/>
</dbReference>
<gene>
    <name evidence="4" type="ORF">IWQ62_003309</name>
</gene>
<dbReference type="NCBIfam" id="TIGR02231">
    <property type="entry name" value="mucoidy inhibitor MuiA family protein"/>
    <property type="match status" value="1"/>
</dbReference>
<dbReference type="PANTHER" id="PTHR31005">
    <property type="entry name" value="DUF4139 DOMAIN-CONTAINING PROTEIN"/>
    <property type="match status" value="1"/>
</dbReference>
<feature type="domain" description="DUF4139" evidence="2">
    <location>
        <begin position="221"/>
        <end position="515"/>
    </location>
</feature>
<protein>
    <recommendedName>
        <fullName evidence="6">DUF4139 domain-containing protein</fullName>
    </recommendedName>
</protein>
<proteinExistence type="predicted"/>
<sequence>MPSTHTTSVALHDTNLDRVTVYQDQALLVRHVRVPLLPNEEDSQRYRVKVQGLPGVLQVDSVRMELAPGVSATLVDIATRLSSPDESTSSHEEALALRKRVDKLHWEQTQLQNELELVEKFASSVSLCPTAATSSTHLVSNNVQAIQDFTEYYRTSCHRIGEKSRELDEEISTLQEQLDRTLNISSEQCQNALRQYQVEAVVECPPIPATTESTPLDMTLVLSYIVSQVSWEALYDLRAFTDTRSLDITYLAEVSQKTGETWDNVTMELSTALPHQGSSPPTLNEWHIASNNTQARAATSSFGGVNRSARRSAAPGLMSMMAVSASPAVATSMSQPPAPITTSQMGLTSATFVLPSPVTLPSDGDKHRVTIGHFRAEASFKHFTVPKLSTKVFLQARIKNTSTYVLLPGLARVFCDRSFVTTTSLNHVSPTEYFTCFFGADPSVRVTYPPGIKEKSTSKGFMSSQATLQVTQTVEVHNTKHNATAYVVVQDQLPLSSEDRCTVKLIEPRADLVKEGEIDPEDITTLPSDDSVSIPTPRRLSEGLAKRQTTGSSPASVTPTPPSHQDAPPMVVTGPRLPLASRKPRGGLVWSLCLAPGDKQTIQFKYEVKHPANEVLVGFP</sequence>
<evidence type="ECO:0000259" key="3">
    <source>
        <dbReference type="Pfam" id="PF13600"/>
    </source>
</evidence>
<feature type="region of interest" description="Disordered" evidence="1">
    <location>
        <begin position="516"/>
        <end position="578"/>
    </location>
</feature>
<feature type="compositionally biased region" description="Polar residues" evidence="1">
    <location>
        <begin position="525"/>
        <end position="534"/>
    </location>
</feature>
<comment type="caution">
    <text evidence="4">The sequence shown here is derived from an EMBL/GenBank/DDBJ whole genome shotgun (WGS) entry which is preliminary data.</text>
</comment>